<feature type="compositionally biased region" description="Polar residues" evidence="1">
    <location>
        <begin position="8"/>
        <end position="20"/>
    </location>
</feature>
<feature type="domain" description="3'-5' exonuclease" evidence="2">
    <location>
        <begin position="772"/>
        <end position="950"/>
    </location>
</feature>
<dbReference type="InterPro" id="IPR012337">
    <property type="entry name" value="RNaseH-like_sf"/>
</dbReference>
<dbReference type="OrthoDB" id="10261556at2759"/>
<gene>
    <name evidence="3" type="ORF">HHK36_012322</name>
</gene>
<dbReference type="SUPFAM" id="SSF53098">
    <property type="entry name" value="Ribonuclease H-like"/>
    <property type="match status" value="1"/>
</dbReference>
<dbReference type="InterPro" id="IPR052408">
    <property type="entry name" value="Exonuclease_MUT-7-like"/>
</dbReference>
<accession>A0A834Z5L6</accession>
<name>A0A834Z5L6_TETSI</name>
<feature type="region of interest" description="Disordered" evidence="1">
    <location>
        <begin position="973"/>
        <end position="998"/>
    </location>
</feature>
<evidence type="ECO:0000313" key="4">
    <source>
        <dbReference type="Proteomes" id="UP000655225"/>
    </source>
</evidence>
<dbReference type="Pfam" id="PF01612">
    <property type="entry name" value="DNA_pol_A_exo1"/>
    <property type="match status" value="1"/>
</dbReference>
<dbReference type="PANTHER" id="PTHR47765">
    <property type="entry name" value="3'-5' EXONUCLEASE DOMAIN-CONTAINING PROTEIN"/>
    <property type="match status" value="1"/>
</dbReference>
<dbReference type="GO" id="GO:0006139">
    <property type="term" value="P:nucleobase-containing compound metabolic process"/>
    <property type="evidence" value="ECO:0007669"/>
    <property type="project" value="InterPro"/>
</dbReference>
<protein>
    <recommendedName>
        <fullName evidence="2">3'-5' exonuclease domain-containing protein</fullName>
    </recommendedName>
</protein>
<dbReference type="PANTHER" id="PTHR47765:SF2">
    <property type="entry name" value="EXONUCLEASE MUT-7 HOMOLOG"/>
    <property type="match status" value="1"/>
</dbReference>
<dbReference type="AlphaFoldDB" id="A0A834Z5L6"/>
<dbReference type="EMBL" id="JABCRI010000008">
    <property type="protein sequence ID" value="KAF8401384.1"/>
    <property type="molecule type" value="Genomic_DNA"/>
</dbReference>
<keyword evidence="4" id="KW-1185">Reference proteome</keyword>
<sequence length="998" mass="110559">MASEEANTEVSDAHTSNNQAIAAGRPPNTQGTSHTGLGRALAQRALTRSNRRRGGDRKAGNNDSQSLQSLPIGIRASPQENIMVTNINDMPRKNCKWCTDLSVPSWIGKRNIVGASRPPQPNPFIARPTAGVVNAVAAAPGSSGEGAEISTTQHQELVERVGKEKGCKGKDSARSKGPLGGNVKGSKRMCQVGPMGRGESSRQLISSRLPPLHASFPANPSRNTVGASRPPQPNPFITCPIAGVVNAVVAAPGSSGEGVEINTTQQQELVEVCTRQQLATGTSRIHQLAPPATPGSTEIDPLGLDPWGIPYNLDMICSYKQLWGQRAAQRAGKEKSYKRKDIAKSKGPLDGSVKGSKRMCQCFTSFGDEFDVAVFNVVDDVTFFPFLFFLLKVLHVSLLYAGGLLKIDPMLLLVSSMGLEERVGQTHKNKGKAHQTRTICLHAFSDLSRILPAIFVYLLKECYVCGLHKATMKFRVLQQQVHQVLHNAPQPGPATFVVQCLYVLPLLGSPDTEGFSHLVLSALNRLQTVWTNPADLSEAKDLATQLFLDVVAGFIIHEERIVIKLLETFDVRLNNIEKTICDLEVNDSGLDAAKACIERYVFGLIESQSYITAVTLLERFSIRQLGQPFLIRMMQDSHFKAAEKWATFMGKPMLCLLVQKYIDMKMLKNAYEIIKRNNLRQEFPDVYHMCKESSLKKLAEKGCWDIAEARTNNDRQLVEYLVYLAMEAGYSEKVDELCERYSLRGFVEATEPEANPLHTRYLHLNDLVLEDIIWVDEINSLRSATSHIEECKVVGIDCEWKPNYVKGSKPNKVSILQVASEKTAFIFDLIKLFEDVPDVLDNCLKQILHSPSILKLGYNLQCDINQLAHSYGDLECFKHYEMLLDIQNVFKEPRGGLSGLAEKILGAGLNKTRRNSNWEQRPLSQNQLEYAALDAAVLVHLFHHIRSQSQPTSVKEGRAKLEWKSYIVSHMDDAKKSKNTSKSKKGAKAGSKMSSKSN</sequence>
<dbReference type="Gene3D" id="3.30.420.10">
    <property type="entry name" value="Ribonuclease H-like superfamily/Ribonuclease H"/>
    <property type="match status" value="1"/>
</dbReference>
<evidence type="ECO:0000259" key="2">
    <source>
        <dbReference type="SMART" id="SM00474"/>
    </source>
</evidence>
<feature type="region of interest" description="Disordered" evidence="1">
    <location>
        <begin position="1"/>
        <end position="74"/>
    </location>
</feature>
<dbReference type="InterPro" id="IPR036397">
    <property type="entry name" value="RNaseH_sf"/>
</dbReference>
<feature type="compositionally biased region" description="Basic and acidic residues" evidence="1">
    <location>
        <begin position="162"/>
        <end position="174"/>
    </location>
</feature>
<dbReference type="SMART" id="SM00474">
    <property type="entry name" value="35EXOc"/>
    <property type="match status" value="1"/>
</dbReference>
<organism evidence="3 4">
    <name type="scientific">Tetracentron sinense</name>
    <name type="common">Spur-leaf</name>
    <dbReference type="NCBI Taxonomy" id="13715"/>
    <lineage>
        <taxon>Eukaryota</taxon>
        <taxon>Viridiplantae</taxon>
        <taxon>Streptophyta</taxon>
        <taxon>Embryophyta</taxon>
        <taxon>Tracheophyta</taxon>
        <taxon>Spermatophyta</taxon>
        <taxon>Magnoliopsida</taxon>
        <taxon>Trochodendrales</taxon>
        <taxon>Trochodendraceae</taxon>
        <taxon>Tetracentron</taxon>
    </lineage>
</organism>
<feature type="region of interest" description="Disordered" evidence="1">
    <location>
        <begin position="162"/>
        <end position="189"/>
    </location>
</feature>
<dbReference type="GO" id="GO:0003676">
    <property type="term" value="F:nucleic acid binding"/>
    <property type="evidence" value="ECO:0007669"/>
    <property type="project" value="InterPro"/>
</dbReference>
<reference evidence="3 4" key="1">
    <citation type="submission" date="2020-04" db="EMBL/GenBank/DDBJ databases">
        <title>Plant Genome Project.</title>
        <authorList>
            <person name="Zhang R.-G."/>
        </authorList>
    </citation>
    <scope>NUCLEOTIDE SEQUENCE [LARGE SCALE GENOMIC DNA]</scope>
    <source>
        <strain evidence="3">YNK0</strain>
        <tissue evidence="3">Leaf</tissue>
    </source>
</reference>
<evidence type="ECO:0000256" key="1">
    <source>
        <dbReference type="SAM" id="MobiDB-lite"/>
    </source>
</evidence>
<evidence type="ECO:0000313" key="3">
    <source>
        <dbReference type="EMBL" id="KAF8401384.1"/>
    </source>
</evidence>
<comment type="caution">
    <text evidence="3">The sequence shown here is derived from an EMBL/GenBank/DDBJ whole genome shotgun (WGS) entry which is preliminary data.</text>
</comment>
<dbReference type="Proteomes" id="UP000655225">
    <property type="component" value="Unassembled WGS sequence"/>
</dbReference>
<feature type="compositionally biased region" description="Low complexity" evidence="1">
    <location>
        <begin position="988"/>
        <end position="998"/>
    </location>
</feature>
<feature type="compositionally biased region" description="Basic residues" evidence="1">
    <location>
        <begin position="977"/>
        <end position="987"/>
    </location>
</feature>
<proteinExistence type="predicted"/>
<dbReference type="GO" id="GO:0008408">
    <property type="term" value="F:3'-5' exonuclease activity"/>
    <property type="evidence" value="ECO:0007669"/>
    <property type="project" value="InterPro"/>
</dbReference>
<dbReference type="InterPro" id="IPR002562">
    <property type="entry name" value="3'-5'_exonuclease_dom"/>
</dbReference>